<dbReference type="Gene3D" id="3.40.50.2300">
    <property type="match status" value="1"/>
</dbReference>
<protein>
    <recommendedName>
        <fullName evidence="15">Virulence sensor protein BvgS</fullName>
        <ecNumber evidence="3">2.7.13.3</ecNumber>
    </recommendedName>
</protein>
<dbReference type="GO" id="GO:0005886">
    <property type="term" value="C:plasma membrane"/>
    <property type="evidence" value="ECO:0007669"/>
    <property type="project" value="UniProtKB-SubCell"/>
</dbReference>
<evidence type="ECO:0000256" key="17">
    <source>
        <dbReference type="SAM" id="Coils"/>
    </source>
</evidence>
<keyword evidence="12" id="KW-0902">Two-component regulatory system</keyword>
<dbReference type="InterPro" id="IPR001789">
    <property type="entry name" value="Sig_transdc_resp-reg_receiver"/>
</dbReference>
<evidence type="ECO:0000256" key="1">
    <source>
        <dbReference type="ARBA" id="ARBA00000085"/>
    </source>
</evidence>
<dbReference type="CDD" id="cd00082">
    <property type="entry name" value="HisKA"/>
    <property type="match status" value="1"/>
</dbReference>
<keyword evidence="13" id="KW-0472">Membrane</keyword>
<evidence type="ECO:0000259" key="18">
    <source>
        <dbReference type="PROSITE" id="PS50109"/>
    </source>
</evidence>
<dbReference type="PROSITE" id="PS50109">
    <property type="entry name" value="HIS_KIN"/>
    <property type="match status" value="1"/>
</dbReference>
<evidence type="ECO:0000256" key="11">
    <source>
        <dbReference type="ARBA" id="ARBA00022989"/>
    </source>
</evidence>
<keyword evidence="21" id="KW-1185">Reference proteome</keyword>
<evidence type="ECO:0000256" key="5">
    <source>
        <dbReference type="ARBA" id="ARBA00022553"/>
    </source>
</evidence>
<dbReference type="PROSITE" id="PS50110">
    <property type="entry name" value="RESPONSE_REGULATORY"/>
    <property type="match status" value="1"/>
</dbReference>
<dbReference type="EMBL" id="CP041730">
    <property type="protein sequence ID" value="QDQ29408.1"/>
    <property type="molecule type" value="Genomic_DNA"/>
</dbReference>
<keyword evidence="5 16" id="KW-0597">Phosphoprotein</keyword>
<dbReference type="SMART" id="SM00388">
    <property type="entry name" value="HisKA"/>
    <property type="match status" value="1"/>
</dbReference>
<evidence type="ECO:0000256" key="9">
    <source>
        <dbReference type="ARBA" id="ARBA00022777"/>
    </source>
</evidence>
<feature type="domain" description="Histidine kinase" evidence="18">
    <location>
        <begin position="71"/>
        <end position="292"/>
    </location>
</feature>
<dbReference type="CDD" id="cd17546">
    <property type="entry name" value="REC_hyHK_CKI1_RcsC-like"/>
    <property type="match status" value="1"/>
</dbReference>
<keyword evidence="6" id="KW-0808">Transferase</keyword>
<dbReference type="PANTHER" id="PTHR45339:SF1">
    <property type="entry name" value="HYBRID SIGNAL TRANSDUCTION HISTIDINE KINASE J"/>
    <property type="match status" value="1"/>
</dbReference>
<dbReference type="SUPFAM" id="SSF47384">
    <property type="entry name" value="Homodimeric domain of signal transducing histidine kinase"/>
    <property type="match status" value="1"/>
</dbReference>
<dbReference type="Gene3D" id="3.30.565.10">
    <property type="entry name" value="Histidine kinase-like ATPase, C-terminal domain"/>
    <property type="match status" value="1"/>
</dbReference>
<comment type="subcellular location">
    <subcellularLocation>
        <location evidence="2">Cell membrane</location>
        <topology evidence="2">Multi-pass membrane protein</topology>
    </subcellularLocation>
</comment>
<evidence type="ECO:0000259" key="19">
    <source>
        <dbReference type="PROSITE" id="PS50110"/>
    </source>
</evidence>
<evidence type="ECO:0000313" key="21">
    <source>
        <dbReference type="Proteomes" id="UP000317550"/>
    </source>
</evidence>
<dbReference type="Pfam" id="PF00512">
    <property type="entry name" value="HisKA"/>
    <property type="match status" value="1"/>
</dbReference>
<evidence type="ECO:0000256" key="13">
    <source>
        <dbReference type="ARBA" id="ARBA00023136"/>
    </source>
</evidence>
<evidence type="ECO:0000256" key="6">
    <source>
        <dbReference type="ARBA" id="ARBA00022679"/>
    </source>
</evidence>
<dbReference type="Gene3D" id="1.10.287.130">
    <property type="match status" value="1"/>
</dbReference>
<keyword evidence="4" id="KW-1003">Cell membrane</keyword>
<evidence type="ECO:0000256" key="15">
    <source>
        <dbReference type="ARBA" id="ARBA00070152"/>
    </source>
</evidence>
<comment type="function">
    <text evidence="14">Member of the two-component regulatory system BvgS/BvgA. Phosphorylates BvgA via a four-step phosphorelay in response to environmental signals.</text>
</comment>
<keyword evidence="7" id="KW-0812">Transmembrane</keyword>
<dbReference type="InterPro" id="IPR036097">
    <property type="entry name" value="HisK_dim/P_sf"/>
</dbReference>
<evidence type="ECO:0000256" key="4">
    <source>
        <dbReference type="ARBA" id="ARBA00022475"/>
    </source>
</evidence>
<dbReference type="EC" id="2.7.13.3" evidence="3"/>
<keyword evidence="17" id="KW-0175">Coiled coil</keyword>
<feature type="domain" description="Response regulatory" evidence="19">
    <location>
        <begin position="319"/>
        <end position="435"/>
    </location>
</feature>
<keyword evidence="9" id="KW-0418">Kinase</keyword>
<dbReference type="OrthoDB" id="9757990at2"/>
<evidence type="ECO:0000256" key="14">
    <source>
        <dbReference type="ARBA" id="ARBA00058004"/>
    </source>
</evidence>
<dbReference type="AlphaFoldDB" id="A0A516SMW1"/>
<dbReference type="SUPFAM" id="SSF55874">
    <property type="entry name" value="ATPase domain of HSP90 chaperone/DNA topoisomerase II/histidine kinase"/>
    <property type="match status" value="1"/>
</dbReference>
<dbReference type="KEGG" id="cari:FNU76_20765"/>
<evidence type="ECO:0000256" key="7">
    <source>
        <dbReference type="ARBA" id="ARBA00022692"/>
    </source>
</evidence>
<dbReference type="PANTHER" id="PTHR45339">
    <property type="entry name" value="HYBRID SIGNAL TRANSDUCTION HISTIDINE KINASE J"/>
    <property type="match status" value="1"/>
</dbReference>
<keyword evidence="8" id="KW-0547">Nucleotide-binding</keyword>
<dbReference type="CDD" id="cd16922">
    <property type="entry name" value="HATPase_EvgS-ArcB-TorS-like"/>
    <property type="match status" value="1"/>
</dbReference>
<dbReference type="SMART" id="SM00387">
    <property type="entry name" value="HATPase_c"/>
    <property type="match status" value="1"/>
</dbReference>
<gene>
    <name evidence="20" type="ORF">FNU76_20765</name>
</gene>
<dbReference type="PRINTS" id="PR00344">
    <property type="entry name" value="BCTRLSENSOR"/>
</dbReference>
<dbReference type="InterPro" id="IPR011006">
    <property type="entry name" value="CheY-like_superfamily"/>
</dbReference>
<dbReference type="GO" id="GO:0000155">
    <property type="term" value="F:phosphorelay sensor kinase activity"/>
    <property type="evidence" value="ECO:0007669"/>
    <property type="project" value="InterPro"/>
</dbReference>
<dbReference type="InterPro" id="IPR036890">
    <property type="entry name" value="HATPase_C_sf"/>
</dbReference>
<dbReference type="SUPFAM" id="SSF52172">
    <property type="entry name" value="CheY-like"/>
    <property type="match status" value="1"/>
</dbReference>
<evidence type="ECO:0000313" key="20">
    <source>
        <dbReference type="EMBL" id="QDQ29408.1"/>
    </source>
</evidence>
<evidence type="ECO:0000256" key="2">
    <source>
        <dbReference type="ARBA" id="ARBA00004651"/>
    </source>
</evidence>
<evidence type="ECO:0000256" key="12">
    <source>
        <dbReference type="ARBA" id="ARBA00023012"/>
    </source>
</evidence>
<dbReference type="Proteomes" id="UP000317550">
    <property type="component" value="Chromosome"/>
</dbReference>
<evidence type="ECO:0000256" key="16">
    <source>
        <dbReference type="PROSITE-ProRule" id="PRU00169"/>
    </source>
</evidence>
<dbReference type="Pfam" id="PF02518">
    <property type="entry name" value="HATPase_c"/>
    <property type="match status" value="1"/>
</dbReference>
<dbReference type="InterPro" id="IPR004358">
    <property type="entry name" value="Sig_transdc_His_kin-like_C"/>
</dbReference>
<evidence type="ECO:0000256" key="3">
    <source>
        <dbReference type="ARBA" id="ARBA00012438"/>
    </source>
</evidence>
<proteinExistence type="predicted"/>
<reference evidence="21" key="1">
    <citation type="submission" date="2019-07" db="EMBL/GenBank/DDBJ databases">
        <title>Chitinimonas sp. nov., isolated from Ny-Alesund, arctica soil.</title>
        <authorList>
            <person name="Xu Q."/>
            <person name="Peng F."/>
        </authorList>
    </citation>
    <scope>NUCLEOTIDE SEQUENCE [LARGE SCALE GENOMIC DNA]</scope>
    <source>
        <strain evidence="21">R3-44</strain>
    </source>
</reference>
<evidence type="ECO:0000256" key="10">
    <source>
        <dbReference type="ARBA" id="ARBA00022840"/>
    </source>
</evidence>
<dbReference type="InterPro" id="IPR005467">
    <property type="entry name" value="His_kinase_dom"/>
</dbReference>
<dbReference type="InterPro" id="IPR003594">
    <property type="entry name" value="HATPase_dom"/>
</dbReference>
<dbReference type="FunFam" id="3.30.565.10:FF:000010">
    <property type="entry name" value="Sensor histidine kinase RcsC"/>
    <property type="match status" value="1"/>
</dbReference>
<keyword evidence="11" id="KW-1133">Transmembrane helix</keyword>
<dbReference type="Pfam" id="PF00072">
    <property type="entry name" value="Response_reg"/>
    <property type="match status" value="1"/>
</dbReference>
<evidence type="ECO:0000256" key="8">
    <source>
        <dbReference type="ARBA" id="ARBA00022741"/>
    </source>
</evidence>
<dbReference type="SMART" id="SM00448">
    <property type="entry name" value="REC"/>
    <property type="match status" value="1"/>
</dbReference>
<sequence length="441" mass="48527">MSGAISGRASEKARLLHALERNEEVLEARVVERTRELADANATLRLHERELEAARKQAEQASQMKSMFLANMSHEIRTPMNAVLGMSYLALSTELNVRQRDYVEKIQRSARHLLGIINDILDFSKVEAGKLALERVEFDLQSVLDNLTDLIGEQCIKKGLTLVFDIDPSLDRTLQGDPTRLGQILVNFANNAIKFTENGEVRVVAYCLQSGDDELLVHFEVKDSGIGMDADQQALLFQPFQQADISTTRKYGGTGLGLAISKELAQLMGGEIGVRSVLGQGSCFWFTARLGLAPQKRPTPAPLPVAAAQVELTQFHGAQALLVDDNEINLEIGAYLLKRAGLLVDQAVDGKMALDMLAAKDYDIVLMDMQMPVMDGLTATRHIRAQPRLANLPIIALTANAIQGDRERCLEAGISDHLAKPIEPQQLFDALQRWLPAQVAS</sequence>
<dbReference type="InterPro" id="IPR003661">
    <property type="entry name" value="HisK_dim/P_dom"/>
</dbReference>
<comment type="catalytic activity">
    <reaction evidence="1">
        <text>ATP + protein L-histidine = ADP + protein N-phospho-L-histidine.</text>
        <dbReference type="EC" id="2.7.13.3"/>
    </reaction>
</comment>
<dbReference type="FunFam" id="1.10.287.130:FF:000003">
    <property type="entry name" value="Histidine kinase"/>
    <property type="match status" value="1"/>
</dbReference>
<name>A0A516SMW1_9NEIS</name>
<feature type="modified residue" description="4-aspartylphosphate" evidence="16">
    <location>
        <position position="368"/>
    </location>
</feature>
<organism evidence="20 21">
    <name type="scientific">Chitinimonas arctica</name>
    <dbReference type="NCBI Taxonomy" id="2594795"/>
    <lineage>
        <taxon>Bacteria</taxon>
        <taxon>Pseudomonadati</taxon>
        <taxon>Pseudomonadota</taxon>
        <taxon>Betaproteobacteria</taxon>
        <taxon>Neisseriales</taxon>
        <taxon>Chitinibacteraceae</taxon>
        <taxon>Chitinimonas</taxon>
    </lineage>
</organism>
<dbReference type="GO" id="GO:0005524">
    <property type="term" value="F:ATP binding"/>
    <property type="evidence" value="ECO:0007669"/>
    <property type="project" value="UniProtKB-KW"/>
</dbReference>
<accession>A0A516SMW1</accession>
<keyword evidence="10" id="KW-0067">ATP-binding</keyword>
<feature type="coiled-coil region" evidence="17">
    <location>
        <begin position="16"/>
        <end position="64"/>
    </location>
</feature>